<dbReference type="SMART" id="SM00235">
    <property type="entry name" value="ZnMc"/>
    <property type="match status" value="1"/>
</dbReference>
<dbReference type="CDD" id="cd04277">
    <property type="entry name" value="ZnMc_serralysin_like"/>
    <property type="match status" value="1"/>
</dbReference>
<dbReference type="SUPFAM" id="SSF55486">
    <property type="entry name" value="Metalloproteases ('zincins'), catalytic domain"/>
    <property type="match status" value="1"/>
</dbReference>
<dbReference type="InterPro" id="IPR013858">
    <property type="entry name" value="Peptidase_M10B_C"/>
</dbReference>
<keyword evidence="8" id="KW-1185">Reference proteome</keyword>
<evidence type="ECO:0000313" key="8">
    <source>
        <dbReference type="Proteomes" id="UP000585437"/>
    </source>
</evidence>
<comment type="similarity">
    <text evidence="3">Belongs to the peptidase M10B family.</text>
</comment>
<evidence type="ECO:0000256" key="1">
    <source>
        <dbReference type="ARBA" id="ARBA00001913"/>
    </source>
</evidence>
<dbReference type="InterPro" id="IPR011049">
    <property type="entry name" value="Serralysin-like_metalloprot_C"/>
</dbReference>
<dbReference type="Gene3D" id="2.150.10.10">
    <property type="entry name" value="Serralysin-like metalloprotease, C-terminal"/>
    <property type="match status" value="1"/>
</dbReference>
<evidence type="ECO:0000256" key="3">
    <source>
        <dbReference type="ARBA" id="ARBA00009490"/>
    </source>
</evidence>
<evidence type="ECO:0000256" key="4">
    <source>
        <dbReference type="ARBA" id="ARBA00022525"/>
    </source>
</evidence>
<reference evidence="7 8" key="1">
    <citation type="submission" date="2020-08" db="EMBL/GenBank/DDBJ databases">
        <title>The Agave Microbiome: Exploring the role of microbial communities in plant adaptations to desert environments.</title>
        <authorList>
            <person name="Partida-Martinez L.P."/>
        </authorList>
    </citation>
    <scope>NUCLEOTIDE SEQUENCE [LARGE SCALE GENOMIC DNA]</scope>
    <source>
        <strain evidence="7 8">AS3.12</strain>
    </source>
</reference>
<dbReference type="Gene3D" id="3.40.390.10">
    <property type="entry name" value="Collagenase (Catalytic Domain)"/>
    <property type="match status" value="1"/>
</dbReference>
<comment type="cofactor">
    <cofactor evidence="1">
        <name>Ca(2+)</name>
        <dbReference type="ChEBI" id="CHEBI:29108"/>
    </cofactor>
</comment>
<evidence type="ECO:0000256" key="5">
    <source>
        <dbReference type="ARBA" id="ARBA00022737"/>
    </source>
</evidence>
<comment type="caution">
    <text evidence="7">The sequence shown here is derived from an EMBL/GenBank/DDBJ whole genome shotgun (WGS) entry which is preliminary data.</text>
</comment>
<evidence type="ECO:0000313" key="7">
    <source>
        <dbReference type="EMBL" id="MBB6509677.1"/>
    </source>
</evidence>
<dbReference type="AlphaFoldDB" id="A0A7X0JMX0"/>
<dbReference type="EMBL" id="JACHBU010000005">
    <property type="protein sequence ID" value="MBB6509677.1"/>
    <property type="molecule type" value="Genomic_DNA"/>
</dbReference>
<dbReference type="InterPro" id="IPR006026">
    <property type="entry name" value="Peptidase_Metallo"/>
</dbReference>
<dbReference type="SUPFAM" id="SSF51120">
    <property type="entry name" value="beta-Roll"/>
    <property type="match status" value="1"/>
</dbReference>
<dbReference type="InterPro" id="IPR018511">
    <property type="entry name" value="Hemolysin-typ_Ca-bd_CS"/>
</dbReference>
<dbReference type="RefSeq" id="WP_184655176.1">
    <property type="nucleotide sequence ID" value="NZ_JACHBU010000005.1"/>
</dbReference>
<dbReference type="GO" id="GO:0005615">
    <property type="term" value="C:extracellular space"/>
    <property type="evidence" value="ECO:0007669"/>
    <property type="project" value="InterPro"/>
</dbReference>
<dbReference type="GO" id="GO:0005509">
    <property type="term" value="F:calcium ion binding"/>
    <property type="evidence" value="ECO:0007669"/>
    <property type="project" value="InterPro"/>
</dbReference>
<name>A0A7X0JMX0_9HYPH</name>
<dbReference type="Pfam" id="PF08548">
    <property type="entry name" value="Peptidase_M10_C"/>
    <property type="match status" value="1"/>
</dbReference>
<dbReference type="Proteomes" id="UP000585437">
    <property type="component" value="Unassembled WGS sequence"/>
</dbReference>
<dbReference type="PROSITE" id="PS00330">
    <property type="entry name" value="HEMOLYSIN_CALCIUM"/>
    <property type="match status" value="2"/>
</dbReference>
<dbReference type="GO" id="GO:0008270">
    <property type="term" value="F:zinc ion binding"/>
    <property type="evidence" value="ECO:0007669"/>
    <property type="project" value="InterPro"/>
</dbReference>
<dbReference type="Gene3D" id="2.60.120.380">
    <property type="match status" value="1"/>
</dbReference>
<proteinExistence type="inferred from homology"/>
<gene>
    <name evidence="7" type="ORF">F4695_003045</name>
</gene>
<dbReference type="GO" id="GO:0008237">
    <property type="term" value="F:metallopeptidase activity"/>
    <property type="evidence" value="ECO:0007669"/>
    <property type="project" value="InterPro"/>
</dbReference>
<feature type="domain" description="Peptidase metallopeptidase" evidence="6">
    <location>
        <begin position="148"/>
        <end position="287"/>
    </location>
</feature>
<dbReference type="InterPro" id="IPR024079">
    <property type="entry name" value="MetalloPept_cat_dom_sf"/>
</dbReference>
<evidence type="ECO:0000256" key="2">
    <source>
        <dbReference type="ARBA" id="ARBA00004613"/>
    </source>
</evidence>
<accession>A0A7X0JMX0</accession>
<protein>
    <submittedName>
        <fullName evidence="7">Serralysin</fullName>
        <ecNumber evidence="7">3.4.24.40</ecNumber>
    </submittedName>
</protein>
<dbReference type="GO" id="GO:0006508">
    <property type="term" value="P:proteolysis"/>
    <property type="evidence" value="ECO:0007669"/>
    <property type="project" value="InterPro"/>
</dbReference>
<keyword evidence="4" id="KW-0964">Secreted</keyword>
<dbReference type="InterPro" id="IPR034033">
    <property type="entry name" value="Serralysin-like"/>
</dbReference>
<dbReference type="EC" id="3.4.24.40" evidence="7"/>
<evidence type="ECO:0000259" key="6">
    <source>
        <dbReference type="SMART" id="SM00235"/>
    </source>
</evidence>
<comment type="subcellular location">
    <subcellularLocation>
        <location evidence="2">Secreted</location>
    </subcellularLocation>
</comment>
<sequence length="546" mass="57239">MATYTEETDAAASRSTAYKIAAGDTFTGALATGDADWIKVSLTAGKAYQFDMSGTVGWAGLQVMDADGIAIDIDENSLDTDFEKSTLSVFAEKSGTYYIRVGSHDDEWSGDYALKTTVVTAPKFASYDTIAKQLTTDFWTSDGGTPFKFNIAAGGTLTVNIGALTTQGQQLAKWALTAWTEASGIKFKFVAGSAQISFDDKEGGAYGGSTSIIGGFTTASFVNVAASWITDYGAGADSYTMSTYVHEIGHALGLGHAGNYDGNATWGIDNRFENDSSQLTVMSYFDDQVSVWAGGSGTSSITPMMVDVLAIRNLYGTTAISSGNTTYDLKSDFLGKDVAMNLVDTGGSDTLNFSWASGNQRIDLNAEKFSSVSGGINNLSLSRGTVIENAIGGKGVDVIVGNAVANILEGRAGQDKLIGNGGNDKLIGGTGNDTLTGGSGKDTFVFSSALNSSTNVDTITDFSVVDDLIHMENAIYTAFTKNGAISSGNFLKSTSPVAKDSNDFLVYETDTGNLFYDANGSKSGGSIMIAHLDKSLALSYQDFLIV</sequence>
<dbReference type="InterPro" id="IPR001343">
    <property type="entry name" value="Hemolysn_Ca-bd"/>
</dbReference>
<dbReference type="Pfam" id="PF13583">
    <property type="entry name" value="Reprolysin_4"/>
    <property type="match status" value="1"/>
</dbReference>
<dbReference type="PRINTS" id="PR00313">
    <property type="entry name" value="CABNDNGRPT"/>
</dbReference>
<organism evidence="7 8">
    <name type="scientific">Rhizobium soli</name>
    <dbReference type="NCBI Taxonomy" id="424798"/>
    <lineage>
        <taxon>Bacteria</taxon>
        <taxon>Pseudomonadati</taxon>
        <taxon>Pseudomonadota</taxon>
        <taxon>Alphaproteobacteria</taxon>
        <taxon>Hyphomicrobiales</taxon>
        <taxon>Rhizobiaceae</taxon>
        <taxon>Rhizobium/Agrobacterium group</taxon>
        <taxon>Rhizobium</taxon>
    </lineage>
</organism>
<keyword evidence="7" id="KW-0378">Hydrolase</keyword>
<keyword evidence="5" id="KW-0677">Repeat</keyword>
<dbReference type="Pfam" id="PF00353">
    <property type="entry name" value="HemolysinCabind"/>
    <property type="match status" value="1"/>
</dbReference>